<dbReference type="RefSeq" id="WP_119882685.1">
    <property type="nucleotide sequence ID" value="NZ_CP032418.1"/>
</dbReference>
<dbReference type="OrthoDB" id="2112831at2"/>
<organism evidence="1 2">
    <name type="scientific">Paenisporosarcina cavernae</name>
    <dbReference type="NCBI Taxonomy" id="2320858"/>
    <lineage>
        <taxon>Bacteria</taxon>
        <taxon>Bacillati</taxon>
        <taxon>Bacillota</taxon>
        <taxon>Bacilli</taxon>
        <taxon>Bacillales</taxon>
        <taxon>Caryophanaceae</taxon>
        <taxon>Paenisporosarcina</taxon>
    </lineage>
</organism>
<dbReference type="Pfam" id="PF20074">
    <property type="entry name" value="DUF6470"/>
    <property type="match status" value="1"/>
</dbReference>
<reference evidence="2" key="1">
    <citation type="submission" date="2018-09" db="EMBL/GenBank/DDBJ databases">
        <authorList>
            <person name="Zhu H."/>
        </authorList>
    </citation>
    <scope>NUCLEOTIDE SEQUENCE [LARGE SCALE GENOMIC DNA]</scope>
    <source>
        <strain evidence="2">K2R23-3</strain>
    </source>
</reference>
<dbReference type="KEGG" id="paek:D3873_03300"/>
<proteinExistence type="predicted"/>
<keyword evidence="2" id="KW-1185">Reference proteome</keyword>
<dbReference type="Proteomes" id="UP000265725">
    <property type="component" value="Chromosome"/>
</dbReference>
<dbReference type="AlphaFoldDB" id="A0A385YTY9"/>
<evidence type="ECO:0000313" key="2">
    <source>
        <dbReference type="Proteomes" id="UP000265725"/>
    </source>
</evidence>
<name>A0A385YTY9_9BACL</name>
<sequence>MRIPRIQIQTTSAKLGLSIQDANVGIRQPKASLTISQPNAIIDINQQDAKLLLDTTQGRRDLGYYNPLEFSKNTSSKAKSLVLTGIARRANEGNQLMGIEKNSNAIPLIASSKIAHRLKNLSLDFIPSINAVDIKYIAGNLDIKISPRSPQIDVQQNKPQFTYSPWDVSGYMIENPSIEIDVVV</sequence>
<dbReference type="EMBL" id="CP032418">
    <property type="protein sequence ID" value="AYC28943.1"/>
    <property type="molecule type" value="Genomic_DNA"/>
</dbReference>
<accession>A0A385YTY9</accession>
<evidence type="ECO:0000313" key="1">
    <source>
        <dbReference type="EMBL" id="AYC28943.1"/>
    </source>
</evidence>
<dbReference type="InterPro" id="IPR045527">
    <property type="entry name" value="DUF6470"/>
</dbReference>
<gene>
    <name evidence="1" type="ORF">D3873_03300</name>
</gene>
<protein>
    <submittedName>
        <fullName evidence="1">Uncharacterized protein</fullName>
    </submittedName>
</protein>